<reference evidence="1 2" key="1">
    <citation type="journal article" date="2020" name="Phytopathology">
        <title>A high-quality genome resource of Botrytis fragariae, a new and rapidly spreading fungal pathogen causing strawberry gray mold in the U.S.A.</title>
        <authorList>
            <person name="Wu Y."/>
            <person name="Saski C.A."/>
            <person name="Schnabel G."/>
            <person name="Xiao S."/>
            <person name="Hu M."/>
        </authorList>
    </citation>
    <scope>NUCLEOTIDE SEQUENCE [LARGE SCALE GENOMIC DNA]</scope>
    <source>
        <strain evidence="1 2">BVB16</strain>
    </source>
</reference>
<accession>A0A8H6AKB7</accession>
<dbReference type="EMBL" id="JABFCT010000019">
    <property type="protein sequence ID" value="KAF5868840.1"/>
    <property type="molecule type" value="Genomic_DNA"/>
</dbReference>
<dbReference type="AlphaFoldDB" id="A0A8H6AKB7"/>
<dbReference type="Proteomes" id="UP000531561">
    <property type="component" value="Unassembled WGS sequence"/>
</dbReference>
<dbReference type="GeneID" id="59265823"/>
<evidence type="ECO:0000313" key="2">
    <source>
        <dbReference type="Proteomes" id="UP000531561"/>
    </source>
</evidence>
<gene>
    <name evidence="1" type="ORF">Bfra_011805</name>
</gene>
<evidence type="ECO:0000313" key="1">
    <source>
        <dbReference type="EMBL" id="KAF5868840.1"/>
    </source>
</evidence>
<protein>
    <submittedName>
        <fullName evidence="1">Uncharacterized protein</fullName>
    </submittedName>
</protein>
<dbReference type="RefSeq" id="XP_037187789.1">
    <property type="nucleotide sequence ID" value="XM_037342131.1"/>
</dbReference>
<keyword evidence="2" id="KW-1185">Reference proteome</keyword>
<comment type="caution">
    <text evidence="1">The sequence shown here is derived from an EMBL/GenBank/DDBJ whole genome shotgun (WGS) entry which is preliminary data.</text>
</comment>
<organism evidence="1 2">
    <name type="scientific">Botrytis fragariae</name>
    <dbReference type="NCBI Taxonomy" id="1964551"/>
    <lineage>
        <taxon>Eukaryota</taxon>
        <taxon>Fungi</taxon>
        <taxon>Dikarya</taxon>
        <taxon>Ascomycota</taxon>
        <taxon>Pezizomycotina</taxon>
        <taxon>Leotiomycetes</taxon>
        <taxon>Helotiales</taxon>
        <taxon>Sclerotiniaceae</taxon>
        <taxon>Botrytis</taxon>
    </lineage>
</organism>
<sequence>MRRCQQNEQRAQSRLEIYTQGPSNFDHLNNPITLPTVRNTTITFIFIKDLYKRPKLFFSKTASTEQIAVTHTQFSKLKIGM</sequence>
<name>A0A8H6AKB7_9HELO</name>
<proteinExistence type="predicted"/>